<name>A0A0M6XNL4_9RHOB</name>
<gene>
    <name evidence="1" type="ORF">JAN5088_01528</name>
</gene>
<sequence>MPDRFDAFVLFAEMRTGSNHLEESLNTLSDVRSFGEAFNPVFMGAHNRTELFGIDLSAREADPLPLLRAITGEGGLTGFRFFHDHDPRVVAPVLDDPRIAKVVLTRNPLDSYVSLAIARQTGQWRLTNPKMSKAGKAVFDAAAFDRLVARQRAFRDRIQRHLQLTGQTAFWIGYDDIGDLEVLNGLAAFLGSTDRLSEVPGKLKRQNPGDIEDKVENPEEMRAHLMRLDPFLLTRSVQTEPAQSPNPGSLMAANDSALLAIPVPGGPTDAVRDWLTALDGRAPVEGLTQKQLRPWMRRHKGFVSFAVLRHPLMRAHDAFCAMQTGRGPQANTLRRILTNQHGLDLKGDPMAAFLGFLGFLRANLGGQSSLPAEPEWTSQSALLAGMAQAVLPQRLIRESEAQEELDTLAVRAGKRPVLFVLPQMPPSMVTDATEEACMEAYRRDFLNLGFKRLSNS</sequence>
<dbReference type="STRING" id="282197.SAMN04488517_101691"/>
<organism evidence="1 2">
    <name type="scientific">Jannaschia rubra</name>
    <dbReference type="NCBI Taxonomy" id="282197"/>
    <lineage>
        <taxon>Bacteria</taxon>
        <taxon>Pseudomonadati</taxon>
        <taxon>Pseudomonadota</taxon>
        <taxon>Alphaproteobacteria</taxon>
        <taxon>Rhodobacterales</taxon>
        <taxon>Roseobacteraceae</taxon>
        <taxon>Jannaschia</taxon>
    </lineage>
</organism>
<dbReference type="OrthoDB" id="7802556at2"/>
<dbReference type="AlphaFoldDB" id="A0A0M6XNL4"/>
<dbReference type="RefSeq" id="WP_074962439.1">
    <property type="nucleotide sequence ID" value="NZ_CXPG01000014.1"/>
</dbReference>
<protein>
    <recommendedName>
        <fullName evidence="3">Sulfotransferase family protein</fullName>
    </recommendedName>
</protein>
<accession>A0A0M6XNL4</accession>
<evidence type="ECO:0008006" key="3">
    <source>
        <dbReference type="Google" id="ProtNLM"/>
    </source>
</evidence>
<dbReference type="EMBL" id="CXPG01000014">
    <property type="protein sequence ID" value="CTQ32756.1"/>
    <property type="molecule type" value="Genomic_DNA"/>
</dbReference>
<keyword evidence="2" id="KW-1185">Reference proteome</keyword>
<reference evidence="1 2" key="1">
    <citation type="submission" date="2015-07" db="EMBL/GenBank/DDBJ databases">
        <authorList>
            <person name="Noorani M."/>
        </authorList>
    </citation>
    <scope>NUCLEOTIDE SEQUENCE [LARGE SCALE GENOMIC DNA]</scope>
    <source>
        <strain evidence="1 2">CECT 5088</strain>
    </source>
</reference>
<proteinExistence type="predicted"/>
<evidence type="ECO:0000313" key="1">
    <source>
        <dbReference type="EMBL" id="CTQ32756.1"/>
    </source>
</evidence>
<dbReference type="Gene3D" id="3.40.50.300">
    <property type="entry name" value="P-loop containing nucleotide triphosphate hydrolases"/>
    <property type="match status" value="1"/>
</dbReference>
<evidence type="ECO:0000313" key="2">
    <source>
        <dbReference type="Proteomes" id="UP000048908"/>
    </source>
</evidence>
<dbReference type="SUPFAM" id="SSF52540">
    <property type="entry name" value="P-loop containing nucleoside triphosphate hydrolases"/>
    <property type="match status" value="1"/>
</dbReference>
<dbReference type="Proteomes" id="UP000048908">
    <property type="component" value="Unassembled WGS sequence"/>
</dbReference>
<dbReference type="InterPro" id="IPR027417">
    <property type="entry name" value="P-loop_NTPase"/>
</dbReference>